<dbReference type="EMBL" id="RXOE01000001">
    <property type="protein sequence ID" value="RTQ36636.1"/>
    <property type="molecule type" value="Genomic_DNA"/>
</dbReference>
<dbReference type="SUPFAM" id="SSF47203">
    <property type="entry name" value="Acyl-CoA dehydrogenase C-terminal domain-like"/>
    <property type="match status" value="1"/>
</dbReference>
<evidence type="ECO:0000256" key="11">
    <source>
        <dbReference type="ARBA" id="ARBA00047859"/>
    </source>
</evidence>
<proteinExistence type="inferred from homology"/>
<dbReference type="GO" id="GO:0006552">
    <property type="term" value="P:L-leucine catabolic process"/>
    <property type="evidence" value="ECO:0007669"/>
    <property type="project" value="TreeGrafter"/>
</dbReference>
<dbReference type="SUPFAM" id="SSF56645">
    <property type="entry name" value="Acyl-CoA dehydrogenase NM domain-like"/>
    <property type="match status" value="1"/>
</dbReference>
<evidence type="ECO:0000256" key="12">
    <source>
        <dbReference type="ARBA" id="ARBA00048445"/>
    </source>
</evidence>
<keyword evidence="3" id="KW-0288">FMN</keyword>
<keyword evidence="18" id="KW-1185">Reference proteome</keyword>
<comment type="caution">
    <text evidence="17">The sequence shown here is derived from an EMBL/GenBank/DDBJ whole genome shotgun (WGS) entry which is preliminary data.</text>
</comment>
<evidence type="ECO:0000256" key="8">
    <source>
        <dbReference type="ARBA" id="ARBA00034317"/>
    </source>
</evidence>
<dbReference type="InterPro" id="IPR009100">
    <property type="entry name" value="AcylCoA_DH/oxidase_NM_dom_sf"/>
</dbReference>
<name>A0A431TRF1_9BURK</name>
<dbReference type="PIRSF" id="PIRSF016578">
    <property type="entry name" value="HsaA"/>
    <property type="match status" value="1"/>
</dbReference>
<comment type="catalytic activity">
    <reaction evidence="11">
        <text>dibenzothiophene + FMNH2 + O2 = dibenzothiophene 5-oxide + FMN + H2O + H(+)</text>
        <dbReference type="Rhea" id="RHEA:49076"/>
        <dbReference type="ChEBI" id="CHEBI:15377"/>
        <dbReference type="ChEBI" id="CHEBI:15378"/>
        <dbReference type="ChEBI" id="CHEBI:15379"/>
        <dbReference type="ChEBI" id="CHEBI:23681"/>
        <dbReference type="ChEBI" id="CHEBI:23683"/>
        <dbReference type="ChEBI" id="CHEBI:57618"/>
        <dbReference type="ChEBI" id="CHEBI:58210"/>
    </reaction>
</comment>
<comment type="catalytic activity">
    <reaction evidence="13">
        <text>dibenzothiophene + 2 FMNH2 + 2 O2 = dibenzothiophene 5,5-dioxide + 2 FMN + 2 H2O + 2 H(+)</text>
        <dbReference type="Rhea" id="RHEA:49072"/>
        <dbReference type="ChEBI" id="CHEBI:15377"/>
        <dbReference type="ChEBI" id="CHEBI:15378"/>
        <dbReference type="ChEBI" id="CHEBI:15379"/>
        <dbReference type="ChEBI" id="CHEBI:23681"/>
        <dbReference type="ChEBI" id="CHEBI:57618"/>
        <dbReference type="ChEBI" id="CHEBI:58210"/>
        <dbReference type="ChEBI" id="CHEBI:90356"/>
        <dbReference type="EC" id="1.14.14.21"/>
    </reaction>
</comment>
<evidence type="ECO:0000256" key="9">
    <source>
        <dbReference type="ARBA" id="ARBA00034328"/>
    </source>
</evidence>
<feature type="domain" description="Acyl-CoA dehydrogenase C-terminal" evidence="16">
    <location>
        <begin position="244"/>
        <end position="388"/>
    </location>
</feature>
<keyword evidence="6" id="KW-0503">Monooxygenase</keyword>
<dbReference type="InterPro" id="IPR006091">
    <property type="entry name" value="Acyl-CoA_Oxase/DH_mid-dom"/>
</dbReference>
<reference evidence="17 18" key="1">
    <citation type="submission" date="2018-12" db="EMBL/GenBank/DDBJ databases">
        <title>The genome of Variovorax gossypii DSM 100435.</title>
        <authorList>
            <person name="Gao J."/>
            <person name="Sun J."/>
        </authorList>
    </citation>
    <scope>NUCLEOTIDE SEQUENCE [LARGE SCALE GENOMIC DNA]</scope>
    <source>
        <strain evidence="17 18">DSM 100435</strain>
    </source>
</reference>
<dbReference type="OrthoDB" id="6184213at2"/>
<protein>
    <recommendedName>
        <fullName evidence="10">Dibenzothiophene monooxygenase</fullName>
        <ecNumber evidence="9">1.14.14.21</ecNumber>
    </recommendedName>
</protein>
<evidence type="ECO:0000259" key="14">
    <source>
        <dbReference type="Pfam" id="PF02770"/>
    </source>
</evidence>
<dbReference type="InterPro" id="IPR013107">
    <property type="entry name" value="Acyl-CoA_DH_C"/>
</dbReference>
<dbReference type="Proteomes" id="UP000267418">
    <property type="component" value="Unassembled WGS sequence"/>
</dbReference>
<evidence type="ECO:0000313" key="17">
    <source>
        <dbReference type="EMBL" id="RTQ36636.1"/>
    </source>
</evidence>
<dbReference type="InterPro" id="IPR037069">
    <property type="entry name" value="AcylCoA_DH/ox_N_sf"/>
</dbReference>
<keyword evidence="2" id="KW-0285">Flavoprotein</keyword>
<dbReference type="GO" id="GO:0008470">
    <property type="term" value="F:3-methylbutanoyl-CoA dehydrogenase activity"/>
    <property type="evidence" value="ECO:0007669"/>
    <property type="project" value="TreeGrafter"/>
</dbReference>
<dbReference type="Pfam" id="PF02770">
    <property type="entry name" value="Acyl-CoA_dh_M"/>
    <property type="match status" value="1"/>
</dbReference>
<organism evidence="17 18">
    <name type="scientific">Variovorax gossypii</name>
    <dbReference type="NCBI Taxonomy" id="1679495"/>
    <lineage>
        <taxon>Bacteria</taxon>
        <taxon>Pseudomonadati</taxon>
        <taxon>Pseudomonadota</taxon>
        <taxon>Betaproteobacteria</taxon>
        <taxon>Burkholderiales</taxon>
        <taxon>Comamonadaceae</taxon>
        <taxon>Variovorax</taxon>
    </lineage>
</organism>
<dbReference type="InterPro" id="IPR013786">
    <property type="entry name" value="AcylCoA_DH/ox_N"/>
</dbReference>
<dbReference type="Gene3D" id="1.20.140.10">
    <property type="entry name" value="Butyryl-CoA Dehydrogenase, subunit A, domain 3"/>
    <property type="match status" value="1"/>
</dbReference>
<keyword evidence="5" id="KW-0560">Oxidoreductase</keyword>
<dbReference type="GO" id="GO:0050660">
    <property type="term" value="F:flavin adenine dinucleotide binding"/>
    <property type="evidence" value="ECO:0007669"/>
    <property type="project" value="InterPro"/>
</dbReference>
<evidence type="ECO:0000256" key="3">
    <source>
        <dbReference type="ARBA" id="ARBA00022643"/>
    </source>
</evidence>
<dbReference type="Pfam" id="PF02771">
    <property type="entry name" value="Acyl-CoA_dh_N"/>
    <property type="match status" value="1"/>
</dbReference>
<dbReference type="InterPro" id="IPR046373">
    <property type="entry name" value="Acyl-CoA_Oxase/DH_mid-dom_sf"/>
</dbReference>
<evidence type="ECO:0000256" key="10">
    <source>
        <dbReference type="ARBA" id="ARBA00034345"/>
    </source>
</evidence>
<comment type="catalytic activity">
    <reaction evidence="12">
        <text>dibenzothiophene 5-oxide + FMNH2 + O2 = dibenzothiophene 5,5-dioxide + FMN + H2O + H(+)</text>
        <dbReference type="Rhea" id="RHEA:49080"/>
        <dbReference type="ChEBI" id="CHEBI:15377"/>
        <dbReference type="ChEBI" id="CHEBI:15378"/>
        <dbReference type="ChEBI" id="CHEBI:15379"/>
        <dbReference type="ChEBI" id="CHEBI:23683"/>
        <dbReference type="ChEBI" id="CHEBI:57618"/>
        <dbReference type="ChEBI" id="CHEBI:58210"/>
        <dbReference type="ChEBI" id="CHEBI:90356"/>
    </reaction>
</comment>
<comment type="subcellular location">
    <subcellularLocation>
        <location evidence="1">Cytoplasm</location>
    </subcellularLocation>
</comment>
<accession>A0A431TRF1</accession>
<evidence type="ECO:0000313" key="18">
    <source>
        <dbReference type="Proteomes" id="UP000267418"/>
    </source>
</evidence>
<evidence type="ECO:0000256" key="13">
    <source>
        <dbReference type="ARBA" id="ARBA00049456"/>
    </source>
</evidence>
<sequence length="415" mass="44579">MQAMNAVDRAVPGAQLRTLLERLPALAAAIAEGASQREREGTLPFEAFALFRASGLGALRIPADRGGPGGSIEDLVQVVATLAAADSNVAHALRTHYNAIELWTSAPPNADADRQLARVLEGALFGGAFTELGTPRSGTVTTALERQGDRLVLNGSKYYATGTAFSDFASIAVRDEEGRDATVIVPTGREGLHVKDDWDGMGQRLTASGSLEFDGLEIRPDEIVLTSPRSLQRRHASSLRQLYLVAVAAGIVRNVFSDAVHYARHHARPAAHSPASSAAEDHFTQWVLGDLATYTHAVDALIADNARQLDRSAEALRRGAANGDADEEGVQQLVLDGALATAKTQLAVSRIALQAAERLFEAGGASATSRRHNFDRHWRNLRTIFSHNPLLQKARVIGDYHLNGTTKHLEEGKVF</sequence>
<evidence type="ECO:0000256" key="1">
    <source>
        <dbReference type="ARBA" id="ARBA00004496"/>
    </source>
</evidence>
<feature type="domain" description="Acyl-CoA oxidase/dehydrogenase middle" evidence="14">
    <location>
        <begin position="137"/>
        <end position="214"/>
    </location>
</feature>
<dbReference type="EC" id="1.14.14.21" evidence="9"/>
<evidence type="ECO:0000256" key="4">
    <source>
        <dbReference type="ARBA" id="ARBA00022741"/>
    </source>
</evidence>
<dbReference type="GO" id="GO:0005737">
    <property type="term" value="C:cytoplasm"/>
    <property type="evidence" value="ECO:0007669"/>
    <property type="project" value="UniProtKB-SubCell"/>
</dbReference>
<evidence type="ECO:0000256" key="5">
    <source>
        <dbReference type="ARBA" id="ARBA00023002"/>
    </source>
</evidence>
<dbReference type="AlphaFoldDB" id="A0A431TRF1"/>
<dbReference type="GO" id="GO:0004497">
    <property type="term" value="F:monooxygenase activity"/>
    <property type="evidence" value="ECO:0007669"/>
    <property type="project" value="UniProtKB-KW"/>
</dbReference>
<evidence type="ECO:0000259" key="16">
    <source>
        <dbReference type="Pfam" id="PF08028"/>
    </source>
</evidence>
<comment type="similarity">
    <text evidence="8">Belongs to the DszC flavin monooxygenase family.</text>
</comment>
<dbReference type="PANTHER" id="PTHR43884:SF12">
    <property type="entry name" value="ISOVALERYL-COA DEHYDROGENASE, MITOCHONDRIAL-RELATED"/>
    <property type="match status" value="1"/>
</dbReference>
<dbReference type="Gene3D" id="2.40.110.10">
    <property type="entry name" value="Butyryl-CoA Dehydrogenase, subunit A, domain 2"/>
    <property type="match status" value="1"/>
</dbReference>
<gene>
    <name evidence="17" type="ORF">EJP69_02520</name>
</gene>
<evidence type="ECO:0000256" key="7">
    <source>
        <dbReference type="ARBA" id="ARBA00034307"/>
    </source>
</evidence>
<dbReference type="Gene3D" id="1.10.540.10">
    <property type="entry name" value="Acyl-CoA dehydrogenase/oxidase, N-terminal domain"/>
    <property type="match status" value="1"/>
</dbReference>
<dbReference type="InterPro" id="IPR036250">
    <property type="entry name" value="AcylCo_DH-like_C"/>
</dbReference>
<comment type="pathway">
    <text evidence="7">Sulfur metabolism; dibenzothiophene degradation.</text>
</comment>
<dbReference type="PANTHER" id="PTHR43884">
    <property type="entry name" value="ACYL-COA DEHYDROGENASE"/>
    <property type="match status" value="1"/>
</dbReference>
<evidence type="ECO:0000256" key="6">
    <source>
        <dbReference type="ARBA" id="ARBA00023033"/>
    </source>
</evidence>
<dbReference type="Pfam" id="PF08028">
    <property type="entry name" value="Acyl-CoA_dh_2"/>
    <property type="match status" value="1"/>
</dbReference>
<feature type="domain" description="Acyl-CoA dehydrogenase/oxidase N-terminal" evidence="15">
    <location>
        <begin position="27"/>
        <end position="99"/>
    </location>
</feature>
<evidence type="ECO:0000259" key="15">
    <source>
        <dbReference type="Pfam" id="PF02771"/>
    </source>
</evidence>
<keyword evidence="4" id="KW-0547">Nucleotide-binding</keyword>
<evidence type="ECO:0000256" key="2">
    <source>
        <dbReference type="ARBA" id="ARBA00022630"/>
    </source>
</evidence>